<dbReference type="PANTHER" id="PTHR37610:SF97">
    <property type="entry name" value="RETROTRANSPOSON GAG DOMAIN-CONTAINING PROTEIN"/>
    <property type="match status" value="1"/>
</dbReference>
<comment type="caution">
    <text evidence="2">The sequence shown here is derived from an EMBL/GenBank/DDBJ whole genome shotgun (WGS) entry which is preliminary data.</text>
</comment>
<feature type="domain" description="Retrotransposon Copia-like N-terminal" evidence="1">
    <location>
        <begin position="19"/>
        <end position="66"/>
    </location>
</feature>
<dbReference type="Pfam" id="PF14244">
    <property type="entry name" value="Retrotran_gag_3"/>
    <property type="match status" value="1"/>
</dbReference>
<proteinExistence type="predicted"/>
<dbReference type="EMBL" id="VEPZ02000518">
    <property type="protein sequence ID" value="KAE8723600.1"/>
    <property type="molecule type" value="Genomic_DNA"/>
</dbReference>
<dbReference type="PANTHER" id="PTHR37610">
    <property type="entry name" value="CCHC-TYPE DOMAIN-CONTAINING PROTEIN"/>
    <property type="match status" value="1"/>
</dbReference>
<gene>
    <name evidence="2" type="ORF">F3Y22_tig00012307pilonHSYRG00050</name>
</gene>
<protein>
    <recommendedName>
        <fullName evidence="1">Retrotransposon Copia-like N-terminal domain-containing protein</fullName>
    </recommendedName>
</protein>
<evidence type="ECO:0000313" key="2">
    <source>
        <dbReference type="EMBL" id="KAE8723600.1"/>
    </source>
</evidence>
<dbReference type="InterPro" id="IPR029472">
    <property type="entry name" value="Copia-like_N"/>
</dbReference>
<dbReference type="AlphaFoldDB" id="A0A6A3C329"/>
<evidence type="ECO:0000313" key="3">
    <source>
        <dbReference type="Proteomes" id="UP000436088"/>
    </source>
</evidence>
<accession>A0A6A3C329</accession>
<organism evidence="2 3">
    <name type="scientific">Hibiscus syriacus</name>
    <name type="common">Rose of Sharon</name>
    <dbReference type="NCBI Taxonomy" id="106335"/>
    <lineage>
        <taxon>Eukaryota</taxon>
        <taxon>Viridiplantae</taxon>
        <taxon>Streptophyta</taxon>
        <taxon>Embryophyta</taxon>
        <taxon>Tracheophyta</taxon>
        <taxon>Spermatophyta</taxon>
        <taxon>Magnoliopsida</taxon>
        <taxon>eudicotyledons</taxon>
        <taxon>Gunneridae</taxon>
        <taxon>Pentapetalae</taxon>
        <taxon>rosids</taxon>
        <taxon>malvids</taxon>
        <taxon>Malvales</taxon>
        <taxon>Malvaceae</taxon>
        <taxon>Malvoideae</taxon>
        <taxon>Hibiscus</taxon>
    </lineage>
</organism>
<dbReference type="Proteomes" id="UP000436088">
    <property type="component" value="Unassembled WGS sequence"/>
</dbReference>
<sequence length="110" mass="12447">MATSLSDSFDNGGNPYYLHQFDNPNVVLVTKLLSNDNFHTWKRSVVLALSVKNKLRFVDGSIATPDPSMVDQFNAWTRANNLVNSWILNSVSKDIVVILLYLTTAIEMWK</sequence>
<name>A0A6A3C329_HIBSY</name>
<keyword evidence="3" id="KW-1185">Reference proteome</keyword>
<evidence type="ECO:0000259" key="1">
    <source>
        <dbReference type="Pfam" id="PF14244"/>
    </source>
</evidence>
<reference evidence="2" key="1">
    <citation type="submission" date="2019-09" db="EMBL/GenBank/DDBJ databases">
        <title>Draft genome information of white flower Hibiscus syriacus.</title>
        <authorList>
            <person name="Kim Y.-M."/>
        </authorList>
    </citation>
    <scope>NUCLEOTIDE SEQUENCE [LARGE SCALE GENOMIC DNA]</scope>
    <source>
        <strain evidence="2">YM2019G1</strain>
    </source>
</reference>